<organism evidence="1">
    <name type="scientific">Oryza meridionalis</name>
    <dbReference type="NCBI Taxonomy" id="40149"/>
    <lineage>
        <taxon>Eukaryota</taxon>
        <taxon>Viridiplantae</taxon>
        <taxon>Streptophyta</taxon>
        <taxon>Embryophyta</taxon>
        <taxon>Tracheophyta</taxon>
        <taxon>Spermatophyta</taxon>
        <taxon>Magnoliopsida</taxon>
        <taxon>Liliopsida</taxon>
        <taxon>Poales</taxon>
        <taxon>Poaceae</taxon>
        <taxon>BOP clade</taxon>
        <taxon>Oryzoideae</taxon>
        <taxon>Oryzeae</taxon>
        <taxon>Oryzinae</taxon>
        <taxon>Oryza</taxon>
    </lineage>
</organism>
<evidence type="ECO:0000313" key="2">
    <source>
        <dbReference type="Proteomes" id="UP000008021"/>
    </source>
</evidence>
<dbReference type="Proteomes" id="UP000008021">
    <property type="component" value="Chromosome 6"/>
</dbReference>
<dbReference type="Gramene" id="OMERI06G05590.1">
    <property type="protein sequence ID" value="OMERI06G05590.1"/>
    <property type="gene ID" value="OMERI06G05590"/>
</dbReference>
<dbReference type="AlphaFoldDB" id="A0A0E0DXM8"/>
<protein>
    <submittedName>
        <fullName evidence="1">Uncharacterized protein</fullName>
    </submittedName>
</protein>
<dbReference type="HOGENOM" id="CLU_147651_0_0_1"/>
<proteinExistence type="predicted"/>
<keyword evidence="2" id="KW-1185">Reference proteome</keyword>
<evidence type="ECO:0000313" key="1">
    <source>
        <dbReference type="EnsemblPlants" id="OMERI06G05590.1"/>
    </source>
</evidence>
<accession>A0A0E0DXM8</accession>
<reference evidence="1" key="2">
    <citation type="submission" date="2018-05" db="EMBL/GenBank/DDBJ databases">
        <title>OmerRS3 (Oryza meridionalis Reference Sequence Version 3).</title>
        <authorList>
            <person name="Zhang J."/>
            <person name="Kudrna D."/>
            <person name="Lee S."/>
            <person name="Talag J."/>
            <person name="Welchert J."/>
            <person name="Wing R.A."/>
        </authorList>
    </citation>
    <scope>NUCLEOTIDE SEQUENCE [LARGE SCALE GENOMIC DNA]</scope>
    <source>
        <strain evidence="1">cv. OR44</strain>
    </source>
</reference>
<reference evidence="1" key="1">
    <citation type="submission" date="2015-04" db="UniProtKB">
        <authorList>
            <consortium name="EnsemblPlants"/>
        </authorList>
    </citation>
    <scope>IDENTIFICATION</scope>
</reference>
<sequence length="110" mass="12448">MSKRLDPELVHSLYLNCKKDQLKTGRAMRSAARRCCTCRAACSSGPLNRLVLRREETTNAGRKLFGNSCKIPGPLNRLVLRREDPTNAGQKLFGNSREIPDLLRLRQLLI</sequence>
<name>A0A0E0DXM8_9ORYZ</name>
<dbReference type="EnsemblPlants" id="OMERI06G05590.1">
    <property type="protein sequence ID" value="OMERI06G05590.1"/>
    <property type="gene ID" value="OMERI06G05590"/>
</dbReference>